<evidence type="ECO:0000313" key="2">
    <source>
        <dbReference type="Proteomes" id="UP001370348"/>
    </source>
</evidence>
<organism evidence="1 2">
    <name type="scientific">Pendulispora albinea</name>
    <dbReference type="NCBI Taxonomy" id="2741071"/>
    <lineage>
        <taxon>Bacteria</taxon>
        <taxon>Pseudomonadati</taxon>
        <taxon>Myxococcota</taxon>
        <taxon>Myxococcia</taxon>
        <taxon>Myxococcales</taxon>
        <taxon>Sorangiineae</taxon>
        <taxon>Pendulisporaceae</taxon>
        <taxon>Pendulispora</taxon>
    </lineage>
</organism>
<dbReference type="EMBL" id="CP089984">
    <property type="protein sequence ID" value="WXB18679.1"/>
    <property type="molecule type" value="Genomic_DNA"/>
</dbReference>
<gene>
    <name evidence="1" type="ORF">LZC94_15755</name>
</gene>
<accession>A0ABZ2M850</accession>
<reference evidence="1 2" key="1">
    <citation type="submission" date="2021-12" db="EMBL/GenBank/DDBJ databases">
        <title>Discovery of the Pendulisporaceae a myxobacterial family with distinct sporulation behavior and unique specialized metabolism.</title>
        <authorList>
            <person name="Garcia R."/>
            <person name="Popoff A."/>
            <person name="Bader C.D."/>
            <person name="Loehr J."/>
            <person name="Walesch S."/>
            <person name="Walt C."/>
            <person name="Boldt J."/>
            <person name="Bunk B."/>
            <person name="Haeckl F.J.F.P.J."/>
            <person name="Gunesch A.P."/>
            <person name="Birkelbach J."/>
            <person name="Nuebel U."/>
            <person name="Pietschmann T."/>
            <person name="Bach T."/>
            <person name="Mueller R."/>
        </authorList>
    </citation>
    <scope>NUCLEOTIDE SEQUENCE [LARGE SCALE GENOMIC DNA]</scope>
    <source>
        <strain evidence="1 2">MSr11954</strain>
    </source>
</reference>
<dbReference type="Proteomes" id="UP001370348">
    <property type="component" value="Chromosome"/>
</dbReference>
<evidence type="ECO:0000313" key="1">
    <source>
        <dbReference type="EMBL" id="WXB18679.1"/>
    </source>
</evidence>
<protein>
    <recommendedName>
        <fullName evidence="3">Bacterial repeat domain-containing protein</fullName>
    </recommendedName>
</protein>
<dbReference type="RefSeq" id="WP_394828311.1">
    <property type="nucleotide sequence ID" value="NZ_CP089984.1"/>
</dbReference>
<proteinExistence type="predicted"/>
<evidence type="ECO:0008006" key="3">
    <source>
        <dbReference type="Google" id="ProtNLM"/>
    </source>
</evidence>
<name>A0ABZ2M850_9BACT</name>
<keyword evidence="2" id="KW-1185">Reference proteome</keyword>
<sequence length="478" mass="49714">MAAAVCVITGAVFAASVGCSDEKNTNIDSAGTFGAEVFVTVRGPGRVTTNGPGIDCPGQCAAKHVVAARGEESGLKLKAIPEPGASFRGWTFETTAVSSAGRGPSNCNPITRSAEPSSVSAGQLEITLPFGETTGAPPEGQESACQLHAKVPLAYRLVAEFGPSGGLPDGGGDGSADGGTPEIVDGIANVKGADIGMSGTTLYFLATGSGGHSIWMIEQPSKPAPPKPYLRPVTGATSYTITLFRVEPHAGLIFQSNFGLQYGTTHLANAPACDGIAVDATRTVYCRTSGGSLVTWRNGYYNESPVTLYTGLPAGRALAVDLDSNNLYIGITTGTNHAIASASRAGDGGAIALSPRVEGRPYAASGLQAFGFRLWWVESSDLLWFSVYGPPKTMATSLGPADNAAARTAPNIIDDSGNVDTNTYWMATPTTIYFASYDGTTRPLVRDQDIAGIAADSIYVYWTRSTDGLIRRFPRRGF</sequence>